<comment type="caution">
    <text evidence="1">The sequence shown here is derived from an EMBL/GenBank/DDBJ whole genome shotgun (WGS) entry which is preliminary data.</text>
</comment>
<name>A0ABW2UDZ4_9BACT</name>
<evidence type="ECO:0008006" key="3">
    <source>
        <dbReference type="Google" id="ProtNLM"/>
    </source>
</evidence>
<evidence type="ECO:0000313" key="1">
    <source>
        <dbReference type="EMBL" id="MFC7670574.1"/>
    </source>
</evidence>
<sequence>MEPTPASATGNTLQFSFEGLYAPSEEKKTFQVRITATHQQLFQQMGLLLGGGASSADVIHNILNQFVEQHEQQIQKALQRQLRQMMSPKK</sequence>
<dbReference type="Proteomes" id="UP001596513">
    <property type="component" value="Unassembled WGS sequence"/>
</dbReference>
<keyword evidence="2" id="KW-1185">Reference proteome</keyword>
<dbReference type="RefSeq" id="WP_380206285.1">
    <property type="nucleotide sequence ID" value="NZ_JBHTEK010000003.1"/>
</dbReference>
<evidence type="ECO:0000313" key="2">
    <source>
        <dbReference type="Proteomes" id="UP001596513"/>
    </source>
</evidence>
<dbReference type="EMBL" id="JBHTEK010000003">
    <property type="protein sequence ID" value="MFC7670574.1"/>
    <property type="molecule type" value="Genomic_DNA"/>
</dbReference>
<proteinExistence type="predicted"/>
<gene>
    <name evidence="1" type="ORF">ACFQT0_26745</name>
</gene>
<protein>
    <recommendedName>
        <fullName evidence="3">DUF3408 domain-containing protein</fullName>
    </recommendedName>
</protein>
<reference evidence="2" key="1">
    <citation type="journal article" date="2019" name="Int. J. Syst. Evol. Microbiol.">
        <title>The Global Catalogue of Microorganisms (GCM) 10K type strain sequencing project: providing services to taxonomists for standard genome sequencing and annotation.</title>
        <authorList>
            <consortium name="The Broad Institute Genomics Platform"/>
            <consortium name="The Broad Institute Genome Sequencing Center for Infectious Disease"/>
            <person name="Wu L."/>
            <person name="Ma J."/>
        </authorList>
    </citation>
    <scope>NUCLEOTIDE SEQUENCE [LARGE SCALE GENOMIC DNA]</scope>
    <source>
        <strain evidence="2">JCM 19635</strain>
    </source>
</reference>
<accession>A0ABW2UDZ4</accession>
<organism evidence="1 2">
    <name type="scientific">Hymenobacter humi</name>
    <dbReference type="NCBI Taxonomy" id="1411620"/>
    <lineage>
        <taxon>Bacteria</taxon>
        <taxon>Pseudomonadati</taxon>
        <taxon>Bacteroidota</taxon>
        <taxon>Cytophagia</taxon>
        <taxon>Cytophagales</taxon>
        <taxon>Hymenobacteraceae</taxon>
        <taxon>Hymenobacter</taxon>
    </lineage>
</organism>